<evidence type="ECO:0000313" key="3">
    <source>
        <dbReference type="Proteomes" id="UP000813385"/>
    </source>
</evidence>
<keyword evidence="3" id="KW-1185">Reference proteome</keyword>
<dbReference type="Proteomes" id="UP000813385">
    <property type="component" value="Unassembled WGS sequence"/>
</dbReference>
<feature type="region of interest" description="Disordered" evidence="1">
    <location>
        <begin position="115"/>
        <end position="201"/>
    </location>
</feature>
<accession>A0A8K0T179</accession>
<organism evidence="2 3">
    <name type="scientific">Plectosphaerella cucumerina</name>
    <dbReference type="NCBI Taxonomy" id="40658"/>
    <lineage>
        <taxon>Eukaryota</taxon>
        <taxon>Fungi</taxon>
        <taxon>Dikarya</taxon>
        <taxon>Ascomycota</taxon>
        <taxon>Pezizomycotina</taxon>
        <taxon>Sordariomycetes</taxon>
        <taxon>Hypocreomycetidae</taxon>
        <taxon>Glomerellales</taxon>
        <taxon>Plectosphaerellaceae</taxon>
        <taxon>Plectosphaerella</taxon>
    </lineage>
</organism>
<feature type="region of interest" description="Disordered" evidence="1">
    <location>
        <begin position="22"/>
        <end position="79"/>
    </location>
</feature>
<evidence type="ECO:0000256" key="1">
    <source>
        <dbReference type="SAM" id="MobiDB-lite"/>
    </source>
</evidence>
<sequence length="229" mass="24135">MDADDYDADADAAAMAQAMGFSSFGMQDDHPSKKRKYNPRADAATDAPPPQRHVVRPSPATGANAEATGINAEAAGTNADVINLDEDEEEEASGAAINGTALAYVQTQIDELIADSTKNTEEPSSTPQLPIVGFSPGNGFSLPNRPNPSWGVQVGSPPQPQPAERGGHSQGRGRRGGGHGQHGVGSDNGKPWWDGYYDTRSNENPWQYLEKDAGLQPHGSWELKAASSG</sequence>
<evidence type="ECO:0000313" key="2">
    <source>
        <dbReference type="EMBL" id="KAH7347198.1"/>
    </source>
</evidence>
<gene>
    <name evidence="2" type="ORF">B0T11DRAFT_140164</name>
</gene>
<comment type="caution">
    <text evidence="2">The sequence shown here is derived from an EMBL/GenBank/DDBJ whole genome shotgun (WGS) entry which is preliminary data.</text>
</comment>
<dbReference type="EMBL" id="JAGPXD010000007">
    <property type="protein sequence ID" value="KAH7347198.1"/>
    <property type="molecule type" value="Genomic_DNA"/>
</dbReference>
<proteinExistence type="predicted"/>
<dbReference type="AlphaFoldDB" id="A0A8K0T179"/>
<dbReference type="OrthoDB" id="5419162at2759"/>
<reference evidence="2" key="1">
    <citation type="journal article" date="2021" name="Nat. Commun.">
        <title>Genetic determinants of endophytism in the Arabidopsis root mycobiome.</title>
        <authorList>
            <person name="Mesny F."/>
            <person name="Miyauchi S."/>
            <person name="Thiergart T."/>
            <person name="Pickel B."/>
            <person name="Atanasova L."/>
            <person name="Karlsson M."/>
            <person name="Huettel B."/>
            <person name="Barry K.W."/>
            <person name="Haridas S."/>
            <person name="Chen C."/>
            <person name="Bauer D."/>
            <person name="Andreopoulos W."/>
            <person name="Pangilinan J."/>
            <person name="LaButti K."/>
            <person name="Riley R."/>
            <person name="Lipzen A."/>
            <person name="Clum A."/>
            <person name="Drula E."/>
            <person name="Henrissat B."/>
            <person name="Kohler A."/>
            <person name="Grigoriev I.V."/>
            <person name="Martin F.M."/>
            <person name="Hacquard S."/>
        </authorList>
    </citation>
    <scope>NUCLEOTIDE SEQUENCE</scope>
    <source>
        <strain evidence="2">MPI-CAGE-AT-0016</strain>
    </source>
</reference>
<name>A0A8K0T179_9PEZI</name>
<feature type="region of interest" description="Disordered" evidence="1">
    <location>
        <begin position="210"/>
        <end position="229"/>
    </location>
</feature>
<protein>
    <submittedName>
        <fullName evidence="2">Uncharacterized protein</fullName>
    </submittedName>
</protein>